<protein>
    <submittedName>
        <fullName evidence="6">TOG domain-containing protein</fullName>
    </submittedName>
</protein>
<evidence type="ECO:0000256" key="2">
    <source>
        <dbReference type="ARBA" id="ARBA00022737"/>
    </source>
</evidence>
<evidence type="ECO:0000313" key="4">
    <source>
        <dbReference type="EMBL" id="VDK54425.1"/>
    </source>
</evidence>
<reference evidence="6" key="1">
    <citation type="submission" date="2017-02" db="UniProtKB">
        <authorList>
            <consortium name="WormBaseParasite"/>
        </authorList>
    </citation>
    <scope>IDENTIFICATION</scope>
</reference>
<evidence type="ECO:0000313" key="6">
    <source>
        <dbReference type="WBParaSite" id="ASIM_0001576101-mRNA-1"/>
    </source>
</evidence>
<dbReference type="GO" id="GO:0019887">
    <property type="term" value="F:protein kinase regulator activity"/>
    <property type="evidence" value="ECO:0007669"/>
    <property type="project" value="TreeGrafter"/>
</dbReference>
<accession>A0A0M3K470</accession>
<keyword evidence="5" id="KW-1185">Reference proteome</keyword>
<feature type="domain" description="Stalled ribosome sensor GCN1-like N-terminal" evidence="3">
    <location>
        <begin position="236"/>
        <end position="366"/>
    </location>
</feature>
<dbReference type="SUPFAM" id="SSF48371">
    <property type="entry name" value="ARM repeat"/>
    <property type="match status" value="1"/>
</dbReference>
<dbReference type="AlphaFoldDB" id="A0A0M3K470"/>
<dbReference type="InterPro" id="IPR016024">
    <property type="entry name" value="ARM-type_fold"/>
</dbReference>
<dbReference type="InterPro" id="IPR056810">
    <property type="entry name" value="GNC1-like_N"/>
</dbReference>
<dbReference type="GO" id="GO:0006417">
    <property type="term" value="P:regulation of translation"/>
    <property type="evidence" value="ECO:0007669"/>
    <property type="project" value="TreeGrafter"/>
</dbReference>
<evidence type="ECO:0000259" key="3">
    <source>
        <dbReference type="Pfam" id="PF24993"/>
    </source>
</evidence>
<name>A0A0M3K470_ANISI</name>
<dbReference type="Gene3D" id="1.25.10.10">
    <property type="entry name" value="Leucine-rich Repeat Variant"/>
    <property type="match status" value="1"/>
</dbReference>
<reference evidence="4 5" key="2">
    <citation type="submission" date="2018-11" db="EMBL/GenBank/DDBJ databases">
        <authorList>
            <consortium name="Pathogen Informatics"/>
        </authorList>
    </citation>
    <scope>NUCLEOTIDE SEQUENCE [LARGE SCALE GENOMIC DNA]</scope>
</reference>
<evidence type="ECO:0000256" key="1">
    <source>
        <dbReference type="ARBA" id="ARBA00007366"/>
    </source>
</evidence>
<dbReference type="InterPro" id="IPR011989">
    <property type="entry name" value="ARM-like"/>
</dbReference>
<dbReference type="Pfam" id="PF24993">
    <property type="entry name" value="GNC1_N"/>
    <property type="match status" value="1"/>
</dbReference>
<comment type="similarity">
    <text evidence="1">Belongs to the GCN1 family.</text>
</comment>
<dbReference type="Proteomes" id="UP000267096">
    <property type="component" value="Unassembled WGS sequence"/>
</dbReference>
<organism evidence="6">
    <name type="scientific">Anisakis simplex</name>
    <name type="common">Herring worm</name>
    <dbReference type="NCBI Taxonomy" id="6269"/>
    <lineage>
        <taxon>Eukaryota</taxon>
        <taxon>Metazoa</taxon>
        <taxon>Ecdysozoa</taxon>
        <taxon>Nematoda</taxon>
        <taxon>Chromadorea</taxon>
        <taxon>Rhabditida</taxon>
        <taxon>Spirurina</taxon>
        <taxon>Ascaridomorpha</taxon>
        <taxon>Ascaridoidea</taxon>
        <taxon>Anisakidae</taxon>
        <taxon>Anisakis</taxon>
        <taxon>Anisakis simplex complex</taxon>
    </lineage>
</organism>
<sequence length="751" mass="84570">MEPIAVNGVAEESQTKTVDKQQQLRDAVLKFVEHINDSSVKRQKSNVSTLITSLKNVEPLPDVVLRGIIRSSLTACFTRFTEPASFHITLSLIESLSDNNPPDALVKHLSESFTHIFVPNRTAITKWSSHTSAIAVKWLLMFAEKHRFEEKSDLINSFIVGLASLAFYNVFEKKNVRYVRCRYKELFNRFALKTFVDSIDRHYNTASVSLESAECLVALLCLLPLNECREDAIELFLKIVLKSILMAKQRSSAHILRACSELIEQLNVNQIKDELLPNAKKAMLRSPEVAIFAYSDILRYVKVDLSAFAVDIYKTIAGSLVSTDDDVRSCASKAVIFLARNVSDTTALQSLIKAIFATYSGSDGKITTSLQRIGVLETLKGVSAHNVYGKENADILGNEVLSHLIPLIPPEVHDATLTAMWDALVVWAERMSSISTQILPLFKAPHKTNTSRFATIKAMLSLFSKCGYDMFDDAMVKIIETVRKSQTVSAGEWIGASLLLLNCNNDDIRHKLMNSIVSDEFIHKDKFVTSLKKSDALLLPQLAAKLITDRPYSNTGESEYAPSALRCLFMALLWHEYEVRKYALSHLKKIITAEGVRFTATFVQHFYEYIILGDADQIHHKTYSAPSTASAQTESDHKEIESGVSGKWIMDTLRVLLIQFNAKNEKQETIFMLITSTLLVCSIPSVVETAGLEWMRWFRNIENRSSIFDENSEMIDRCVDKVLNTQNSCVRDNAIRLLMSSNELAHVYFFI</sequence>
<dbReference type="EMBL" id="UYRR01032153">
    <property type="protein sequence ID" value="VDK54425.1"/>
    <property type="molecule type" value="Genomic_DNA"/>
</dbReference>
<dbReference type="PANTHER" id="PTHR23346">
    <property type="entry name" value="TRANSLATIONAL ACTIVATOR GCN1-RELATED"/>
    <property type="match status" value="1"/>
</dbReference>
<dbReference type="GO" id="GO:0005829">
    <property type="term" value="C:cytosol"/>
    <property type="evidence" value="ECO:0007669"/>
    <property type="project" value="TreeGrafter"/>
</dbReference>
<dbReference type="OrthoDB" id="5148094at2759"/>
<dbReference type="GO" id="GO:0034198">
    <property type="term" value="P:cellular response to amino acid starvation"/>
    <property type="evidence" value="ECO:0007669"/>
    <property type="project" value="TreeGrafter"/>
</dbReference>
<gene>
    <name evidence="4" type="ORF">ASIM_LOCUS15168</name>
</gene>
<evidence type="ECO:0000313" key="5">
    <source>
        <dbReference type="Proteomes" id="UP000267096"/>
    </source>
</evidence>
<proteinExistence type="inferred from homology"/>
<keyword evidence="2" id="KW-0677">Repeat</keyword>
<dbReference type="WBParaSite" id="ASIM_0001576101-mRNA-1">
    <property type="protein sequence ID" value="ASIM_0001576101-mRNA-1"/>
    <property type="gene ID" value="ASIM_0001576101"/>
</dbReference>
<dbReference type="PANTHER" id="PTHR23346:SF7">
    <property type="entry name" value="STALLED RIBOSOME SENSOR GCN1"/>
    <property type="match status" value="1"/>
</dbReference>